<reference evidence="1" key="1">
    <citation type="submission" date="2023-10" db="EMBL/GenBank/DDBJ databases">
        <title>Amphibacter perezi, gen. nov., sp. nov. a novel taxa of the family Comamonadaceae, class Betaproteobacteria isolated from the skin microbiota of Pelophylax perezi from different populations.</title>
        <authorList>
            <person name="Costa S."/>
            <person name="Proenca D.N."/>
            <person name="Lopes I."/>
            <person name="Morais P.V."/>
        </authorList>
    </citation>
    <scope>NUCLEOTIDE SEQUENCE</scope>
    <source>
        <strain evidence="1">SL12-8</strain>
    </source>
</reference>
<gene>
    <name evidence="1" type="primary">edd</name>
    <name evidence="1" type="ORF">RV045_09040</name>
</gene>
<sequence length="609" mass="64440">MNTTALNATVHDVTERIRQRSAGPRAAYLQRVQQWGDRAPSQDRMGCANIAHAFAAMPSSDKFRVVAEKAVHLGVVTAYNDMLSAHQPYEHYPEQIRRTAARLGATVQVAGGTPAMCDGVTQGMPGMEMSLFSRDTIAMSTAVALSHDVFDAALFLGICDKIVPGLLIGALHFGHIPCVFVPAGPMSSGLSNSEKAKVREQFARKEVGRPELLEAESKAYHGAGTCTFYGTANSNQMLLEAMGLHVPGAAFVHPHDPLRQALTDSAVEHAVGMARRNRYTPIGQLVDERVIVNAMVALLATGGSTNHLIHWVAVARAAGIQISWTDFSDLSAVVPLLSRVYPNGAADVNAFQAAGGPSFVIRELLGAGLMHADVLAVSAGGIADYARWATLQDGAVKYEAFDEAPRNPDVVRTAAAPFSPTGGLRLLTGNLGRSVIKVSAVPEDRHMVEAPARVFDSQEAFLAAFAAGEIGDADMVAVVRFQGPQANGMPELHKLTPPLGVMQGKGLRVALVTDGRMSGASGKVPAAIHVSPEVVQGGPLGKVRDGDIIRLDAVAGTLEALVDAAEWARREVAVIPEAQRIANGHGLGRELFAAFRRSSSTAEEGACSW</sequence>
<keyword evidence="2" id="KW-1185">Reference proteome</keyword>
<protein>
    <submittedName>
        <fullName evidence="1">Phosphogluconate dehydratase</fullName>
        <ecNumber evidence="1">4.2.1.12</ecNumber>
    </submittedName>
</protein>
<organism evidence="1 2">
    <name type="scientific">Amphibiibacter pelophylacis</name>
    <dbReference type="NCBI Taxonomy" id="1799477"/>
    <lineage>
        <taxon>Bacteria</taxon>
        <taxon>Pseudomonadati</taxon>
        <taxon>Pseudomonadota</taxon>
        <taxon>Betaproteobacteria</taxon>
        <taxon>Burkholderiales</taxon>
        <taxon>Sphaerotilaceae</taxon>
        <taxon>Amphibiibacter</taxon>
    </lineage>
</organism>
<comment type="caution">
    <text evidence="1">The sequence shown here is derived from an EMBL/GenBank/DDBJ whole genome shotgun (WGS) entry which is preliminary data.</text>
</comment>
<evidence type="ECO:0000313" key="2">
    <source>
        <dbReference type="Proteomes" id="UP001364695"/>
    </source>
</evidence>
<keyword evidence="1" id="KW-0456">Lyase</keyword>
<dbReference type="EMBL" id="JAWDIE010000012">
    <property type="protein sequence ID" value="MEJ7138573.1"/>
    <property type="molecule type" value="Genomic_DNA"/>
</dbReference>
<accession>A0ACC6P2W6</accession>
<proteinExistence type="predicted"/>
<dbReference type="Proteomes" id="UP001364695">
    <property type="component" value="Unassembled WGS sequence"/>
</dbReference>
<name>A0ACC6P2W6_9BURK</name>
<dbReference type="EC" id="4.2.1.12" evidence="1"/>
<evidence type="ECO:0000313" key="1">
    <source>
        <dbReference type="EMBL" id="MEJ7138573.1"/>
    </source>
</evidence>